<dbReference type="RefSeq" id="YP_009037526.1">
    <property type="nucleotide sequence ID" value="NC_024124.2"/>
</dbReference>
<dbReference type="OrthoDB" id="3762at10239"/>
<dbReference type="KEGG" id="vg:19524735"/>
<accession>A0A060BDL5</accession>
<gene>
    <name evidence="2" type="ORF">JS09_0203</name>
</gene>
<evidence type="ECO:0000313" key="2">
    <source>
        <dbReference type="EMBL" id="AIA79976.1"/>
    </source>
</evidence>
<dbReference type="Proteomes" id="UP000019733">
    <property type="component" value="Segment"/>
</dbReference>
<dbReference type="PROSITE" id="PS52031">
    <property type="entry name" value="GG_LECTIN"/>
    <property type="match status" value="1"/>
</dbReference>
<proteinExistence type="predicted"/>
<dbReference type="EMBL" id="KF582788">
    <property type="protein sequence ID" value="AIA79976.1"/>
    <property type="molecule type" value="Genomic_DNA"/>
</dbReference>
<reference evidence="2" key="1">
    <citation type="submission" date="2015-07" db="EMBL/GenBank/DDBJ databases">
        <title>Isolation and characterization of a novel lytic T4-like coliphage vB_EcoM_JS09 infecting APEC.</title>
        <authorList>
            <person name="Zhou Y."/>
            <person name="Bao H.D."/>
            <person name="Zhang H."/>
            <person name="Wang R."/>
        </authorList>
    </citation>
    <scope>NUCLEOTIDE SEQUENCE</scope>
</reference>
<keyword evidence="3" id="KW-1185">Reference proteome</keyword>
<dbReference type="Pfam" id="PF15711">
    <property type="entry name" value="ILEI"/>
    <property type="match status" value="1"/>
</dbReference>
<evidence type="ECO:0000259" key="1">
    <source>
        <dbReference type="Pfam" id="PF15711"/>
    </source>
</evidence>
<organism evidence="2 3">
    <name type="scientific">Escherichia phage vB_EcoM_JS09</name>
    <dbReference type="NCBI Taxonomy" id="1430444"/>
    <lineage>
        <taxon>Viruses</taxon>
        <taxon>Duplodnaviria</taxon>
        <taxon>Heunggongvirae</taxon>
        <taxon>Uroviricota</taxon>
        <taxon>Caudoviricetes</taxon>
        <taxon>Pantevenvirales</taxon>
        <taxon>Straboviridae</taxon>
        <taxon>Tevenvirinae</taxon>
        <taxon>Mosigvirus</taxon>
        <taxon>Mosigvirus JS09</taxon>
    </lineage>
</organism>
<dbReference type="InterPro" id="IPR039477">
    <property type="entry name" value="ILEI/PANDER_dom"/>
</dbReference>
<protein>
    <recommendedName>
        <fullName evidence="1">ILEI/PANDER domain-containing protein</fullName>
    </recommendedName>
</protein>
<sequence length="375" mass="40875">MEKFMAKFGQGYVQTPFLSESNSVRFKLSIAGSCPLSTSPAYIKFQDNPLGSQVFSVGLNVRVINPTTGAVVESKSYNFSTENDATSSAFVTFMDTYASNFIFALVTNAKTNFPPEVLTWFNKAGSSAIPLAQQVLNIVDISYSAFYISGKNAIALEHIKYSNKKTSTDYSTPLDVVYDTIDDIGATGFPRRTYESTDTFLSAVGGANNEIKRMPTTSIITPLAGYKLKPGDFLYMKFQLMADADLLAQGTTRLSIRFFKSPSTSPISFKDINFDGAAGEWKIYEDYIEIPAGADGFTIYCYRTAPVGQGGLRNVIFTEVSCNGSVSKPAEFGINGIRVNYVSESLSAPDIMTLPTQSSTDTGKVFGQEFKEASE</sequence>
<name>A0A060BDL5_9CAUD</name>
<evidence type="ECO:0000313" key="3">
    <source>
        <dbReference type="Proteomes" id="UP000019733"/>
    </source>
</evidence>
<feature type="domain" description="ILEI/PANDER" evidence="1">
    <location>
        <begin position="58"/>
        <end position="129"/>
    </location>
</feature>
<dbReference type="GeneID" id="19524735"/>